<dbReference type="SUPFAM" id="SSF75011">
    <property type="entry name" value="3-carboxy-cis,cis-mucoante lactonizing enzyme"/>
    <property type="match status" value="1"/>
</dbReference>
<evidence type="ECO:0000313" key="5">
    <source>
        <dbReference type="Proteomes" id="UP000547674"/>
    </source>
</evidence>
<dbReference type="InterPro" id="IPR011042">
    <property type="entry name" value="6-blade_b-propeller_TolB-like"/>
</dbReference>
<dbReference type="PANTHER" id="PTHR33546:SF1">
    <property type="entry name" value="LARGE, MULTIFUNCTIONAL SECRETED PROTEIN"/>
    <property type="match status" value="1"/>
</dbReference>
<organism evidence="4 5">
    <name type="scientific">Eiseniibacteriota bacterium</name>
    <dbReference type="NCBI Taxonomy" id="2212470"/>
    <lineage>
        <taxon>Bacteria</taxon>
        <taxon>Candidatus Eiseniibacteriota</taxon>
    </lineage>
</organism>
<dbReference type="Gene3D" id="2.60.40.4070">
    <property type="match status" value="1"/>
</dbReference>
<keyword evidence="1" id="KW-0732">Signal</keyword>
<evidence type="ECO:0000313" key="4">
    <source>
        <dbReference type="EMBL" id="NNF05843.1"/>
    </source>
</evidence>
<dbReference type="EMBL" id="JABDJR010000140">
    <property type="protein sequence ID" value="NNF05843.1"/>
    <property type="molecule type" value="Genomic_DNA"/>
</dbReference>
<dbReference type="Gene3D" id="2.120.10.30">
    <property type="entry name" value="TolB, C-terminal domain"/>
    <property type="match status" value="1"/>
</dbReference>
<reference evidence="4 5" key="1">
    <citation type="submission" date="2020-03" db="EMBL/GenBank/DDBJ databases">
        <title>Metabolic flexibility allows generalist bacteria to become dominant in a frequently disturbed ecosystem.</title>
        <authorList>
            <person name="Chen Y.-J."/>
            <person name="Leung P.M."/>
            <person name="Bay S.K."/>
            <person name="Hugenholtz P."/>
            <person name="Kessler A.J."/>
            <person name="Shelley G."/>
            <person name="Waite D.W."/>
            <person name="Cook P.L."/>
            <person name="Greening C."/>
        </authorList>
    </citation>
    <scope>NUCLEOTIDE SEQUENCE [LARGE SCALE GENOMIC DNA]</scope>
    <source>
        <strain evidence="4">SS_bin_28</strain>
    </source>
</reference>
<dbReference type="InterPro" id="IPR026444">
    <property type="entry name" value="Secre_tail"/>
</dbReference>
<feature type="signal peptide" evidence="1">
    <location>
        <begin position="1"/>
        <end position="25"/>
    </location>
</feature>
<dbReference type="Pfam" id="PF23500">
    <property type="entry name" value="DUF7133"/>
    <property type="match status" value="1"/>
</dbReference>
<dbReference type="SUPFAM" id="SSF50952">
    <property type="entry name" value="Soluble quinoprotein glucose dehydrogenase"/>
    <property type="match status" value="1"/>
</dbReference>
<protein>
    <submittedName>
        <fullName evidence="4">T9SS type A sorting domain-containing protein</fullName>
    </submittedName>
</protein>
<feature type="domain" description="DUF7133" evidence="3">
    <location>
        <begin position="62"/>
        <end position="209"/>
    </location>
</feature>
<name>A0A7Y2H1N9_UNCEI</name>
<evidence type="ECO:0000256" key="1">
    <source>
        <dbReference type="SAM" id="SignalP"/>
    </source>
</evidence>
<dbReference type="AlphaFoldDB" id="A0A7Y2H1N9"/>
<dbReference type="InterPro" id="IPR055557">
    <property type="entry name" value="DUF7133"/>
</dbReference>
<evidence type="ECO:0000259" key="3">
    <source>
        <dbReference type="Pfam" id="PF23500"/>
    </source>
</evidence>
<dbReference type="NCBIfam" id="TIGR04183">
    <property type="entry name" value="Por_Secre_tail"/>
    <property type="match status" value="1"/>
</dbReference>
<accession>A0A7Y2H1N9</accession>
<feature type="chain" id="PRO_5031135695" evidence="1">
    <location>
        <begin position="26"/>
        <end position="468"/>
    </location>
</feature>
<dbReference type="Proteomes" id="UP000547674">
    <property type="component" value="Unassembled WGS sequence"/>
</dbReference>
<proteinExistence type="predicted"/>
<dbReference type="PANTHER" id="PTHR33546">
    <property type="entry name" value="LARGE, MULTIFUNCTIONAL SECRETED PROTEIN-RELATED"/>
    <property type="match status" value="1"/>
</dbReference>
<feature type="domain" description="Secretion system C-terminal sorting" evidence="2">
    <location>
        <begin position="388"/>
        <end position="466"/>
    </location>
</feature>
<sequence>MQLWVRLRGLLLFSCLSLNITTTRATVLEPGYNLQTFFNGSATPASLAFGPDSTLYVGQLDSTVIAIRDLNHDGIADTSITFAAGMLNPTGLAFHQGRLFVSFSKQINAYTDTNGDYIADVVDSILTMPPTAGRNYGIAIGPDNLLYVGAAGTDNLGPQGHPWAGTILRCTTQGNSIEVFASGVRVAYGLAFNSNGELFVTDNGPSPESTMCFEAPDELNWIQQGANYGFPNCFGFGDCADVSSVCNPPPCGVGDCDFGGCDSTVAYPISLFDPHSSADGMAFGDSFEGFGPGDLFVAEFGQTVPAGGCNSDFGHQVSRVSVYEQNGQWFADPPIPFVTDLGRPLDVAVGPDHALYIADFETGDVLRVAKDETVSVPENRPNPHPFKLWPNPARQFTQVLWETPAPKNFVAAVFDAKGRVITSLNSQTNGMMRWDLKDTSSKRVAAGVYFLRITDEQGTHSRKIQVLP</sequence>
<comment type="caution">
    <text evidence="4">The sequence shown here is derived from an EMBL/GenBank/DDBJ whole genome shotgun (WGS) entry which is preliminary data.</text>
</comment>
<dbReference type="Pfam" id="PF18962">
    <property type="entry name" value="Por_Secre_tail"/>
    <property type="match status" value="1"/>
</dbReference>
<evidence type="ECO:0000259" key="2">
    <source>
        <dbReference type="Pfam" id="PF18962"/>
    </source>
</evidence>
<dbReference type="InterPro" id="IPR011041">
    <property type="entry name" value="Quinoprot_gluc/sorb_DH_b-prop"/>
</dbReference>
<gene>
    <name evidence="4" type="ORF">HKN21_03715</name>
</gene>